<keyword evidence="1" id="KW-0472">Membrane</keyword>
<dbReference type="AlphaFoldDB" id="A0AAV6YLK4"/>
<organism evidence="2 3">
    <name type="scientific">Engystomops pustulosus</name>
    <name type="common">Tungara frog</name>
    <name type="synonym">Physalaemus pustulosus</name>
    <dbReference type="NCBI Taxonomy" id="76066"/>
    <lineage>
        <taxon>Eukaryota</taxon>
        <taxon>Metazoa</taxon>
        <taxon>Chordata</taxon>
        <taxon>Craniata</taxon>
        <taxon>Vertebrata</taxon>
        <taxon>Euteleostomi</taxon>
        <taxon>Amphibia</taxon>
        <taxon>Batrachia</taxon>
        <taxon>Anura</taxon>
        <taxon>Neobatrachia</taxon>
        <taxon>Hyloidea</taxon>
        <taxon>Leptodactylidae</taxon>
        <taxon>Leiuperinae</taxon>
        <taxon>Engystomops</taxon>
    </lineage>
</organism>
<reference evidence="2" key="1">
    <citation type="thesis" date="2020" institute="ProQuest LLC" country="789 East Eisenhower Parkway, Ann Arbor, MI, USA">
        <title>Comparative Genomics and Chromosome Evolution.</title>
        <authorList>
            <person name="Mudd A.B."/>
        </authorList>
    </citation>
    <scope>NUCLEOTIDE SEQUENCE</scope>
    <source>
        <strain evidence="2">237g6f4</strain>
        <tissue evidence="2">Blood</tissue>
    </source>
</reference>
<dbReference type="InterPro" id="IPR048413">
    <property type="entry name" value="Htt_C-HEAT_rpt"/>
</dbReference>
<evidence type="ECO:0000256" key="1">
    <source>
        <dbReference type="SAM" id="Phobius"/>
    </source>
</evidence>
<dbReference type="GO" id="GO:0005737">
    <property type="term" value="C:cytoplasm"/>
    <property type="evidence" value="ECO:0007669"/>
    <property type="project" value="TreeGrafter"/>
</dbReference>
<keyword evidence="1" id="KW-1133">Transmembrane helix</keyword>
<keyword evidence="3" id="KW-1185">Reference proteome</keyword>
<comment type="caution">
    <text evidence="2">The sequence shown here is derived from an EMBL/GenBank/DDBJ whole genome shotgun (WGS) entry which is preliminary data.</text>
</comment>
<dbReference type="EMBL" id="WNYA01049359">
    <property type="protein sequence ID" value="KAG8536159.1"/>
    <property type="molecule type" value="Genomic_DNA"/>
</dbReference>
<dbReference type="PANTHER" id="PTHR10170">
    <property type="entry name" value="HUNTINGTON DISEASE PROTEIN"/>
    <property type="match status" value="1"/>
</dbReference>
<sequence length="156" mass="17346">MGDKSLVMHHHVFLPGLGDADVYHSLVTLCRALAQFLLSLPKIPPSFHINQDKEADILKFVVMSVEAVSWHLVHEQVPLSVDLQAVLDCCCLTLQQPTLWTLLASAEYMTHACSLISCTRFIIEAGKAMPCIILALCILHTLIALHYLLLFTQLLS</sequence>
<dbReference type="PANTHER" id="PTHR10170:SF10">
    <property type="entry name" value="HUNTINGTIN"/>
    <property type="match status" value="1"/>
</dbReference>
<feature type="transmembrane region" description="Helical" evidence="1">
    <location>
        <begin position="129"/>
        <end position="150"/>
    </location>
</feature>
<dbReference type="Proteomes" id="UP000824782">
    <property type="component" value="Unassembled WGS sequence"/>
</dbReference>
<proteinExistence type="predicted"/>
<dbReference type="InterPro" id="IPR028426">
    <property type="entry name" value="Huntingtin_fam"/>
</dbReference>
<gene>
    <name evidence="2" type="ORF">GDO81_027006</name>
</gene>
<keyword evidence="1" id="KW-0812">Transmembrane</keyword>
<protein>
    <submittedName>
        <fullName evidence="2">Uncharacterized protein</fullName>
    </submittedName>
</protein>
<accession>A0AAV6YLK4</accession>
<evidence type="ECO:0000313" key="3">
    <source>
        <dbReference type="Proteomes" id="UP000824782"/>
    </source>
</evidence>
<evidence type="ECO:0000313" key="2">
    <source>
        <dbReference type="EMBL" id="KAG8536159.1"/>
    </source>
</evidence>
<name>A0AAV6YLK4_ENGPU</name>
<dbReference type="Pfam" id="PF20927">
    <property type="entry name" value="Htt_C-HEAT"/>
    <property type="match status" value="1"/>
</dbReference>